<dbReference type="RefSeq" id="WP_062285830.1">
    <property type="nucleotide sequence ID" value="NZ_LTBC01000019.1"/>
</dbReference>
<dbReference type="Pfam" id="PF00753">
    <property type="entry name" value="Lactamase_B"/>
    <property type="match status" value="1"/>
</dbReference>
<dbReference type="InterPro" id="IPR036866">
    <property type="entry name" value="RibonucZ/Hydroxyglut_hydro"/>
</dbReference>
<dbReference type="AlphaFoldDB" id="A0A151ATK5"/>
<dbReference type="PATRIC" id="fig|1122241.3.peg.3036"/>
<organism evidence="2 3">
    <name type="scientific">Moorella mulderi DSM 14980</name>
    <dbReference type="NCBI Taxonomy" id="1122241"/>
    <lineage>
        <taxon>Bacteria</taxon>
        <taxon>Bacillati</taxon>
        <taxon>Bacillota</taxon>
        <taxon>Clostridia</taxon>
        <taxon>Neomoorellales</taxon>
        <taxon>Neomoorellaceae</taxon>
        <taxon>Neomoorella</taxon>
    </lineage>
</organism>
<dbReference type="OrthoDB" id="9803916at2"/>
<dbReference type="GO" id="GO:0042781">
    <property type="term" value="F:3'-tRNA processing endoribonuclease activity"/>
    <property type="evidence" value="ECO:0007669"/>
    <property type="project" value="UniProtKB-EC"/>
</dbReference>
<dbReference type="SMART" id="SM00849">
    <property type="entry name" value="Lactamase_B"/>
    <property type="match status" value="1"/>
</dbReference>
<keyword evidence="3" id="KW-1185">Reference proteome</keyword>
<gene>
    <name evidence="2" type="primary">rbn</name>
    <name evidence="2" type="ORF">MOMUL_28510</name>
</gene>
<accession>A0A151ATK5</accession>
<dbReference type="InterPro" id="IPR041712">
    <property type="entry name" value="DHPS-like_MBL-fold"/>
</dbReference>
<evidence type="ECO:0000313" key="3">
    <source>
        <dbReference type="Proteomes" id="UP000075670"/>
    </source>
</evidence>
<dbReference type="CDD" id="cd07713">
    <property type="entry name" value="DHPS-like_MBL-fold"/>
    <property type="match status" value="1"/>
</dbReference>
<dbReference type="Proteomes" id="UP000075670">
    <property type="component" value="Unassembled WGS sequence"/>
</dbReference>
<dbReference type="PANTHER" id="PTHR13754:SF13">
    <property type="entry name" value="METALLO-BETA-LACTAMASE SUPERFAMILY PROTEIN (AFU_ORTHOLOGUE AFUA_3G07630)"/>
    <property type="match status" value="1"/>
</dbReference>
<keyword evidence="2" id="KW-0378">Hydrolase</keyword>
<dbReference type="PANTHER" id="PTHR13754">
    <property type="entry name" value="METALLO-BETA-LACTAMASE SUPERFAMILY PROTEIN"/>
    <property type="match status" value="1"/>
</dbReference>
<dbReference type="EMBL" id="LTBC01000019">
    <property type="protein sequence ID" value="KYH30880.1"/>
    <property type="molecule type" value="Genomic_DNA"/>
</dbReference>
<dbReference type="InterPro" id="IPR001279">
    <property type="entry name" value="Metallo-B-lactamas"/>
</dbReference>
<proteinExistence type="predicted"/>
<dbReference type="InterPro" id="IPR052926">
    <property type="entry name" value="Metallo-beta-lactamase_dom"/>
</dbReference>
<evidence type="ECO:0000313" key="2">
    <source>
        <dbReference type="EMBL" id="KYH30880.1"/>
    </source>
</evidence>
<evidence type="ECO:0000259" key="1">
    <source>
        <dbReference type="SMART" id="SM00849"/>
    </source>
</evidence>
<dbReference type="GO" id="GO:0016740">
    <property type="term" value="F:transferase activity"/>
    <property type="evidence" value="ECO:0007669"/>
    <property type="project" value="TreeGrafter"/>
</dbReference>
<name>A0A151ATK5_9FIRM</name>
<feature type="domain" description="Metallo-beta-lactamase" evidence="1">
    <location>
        <begin position="24"/>
        <end position="194"/>
    </location>
</feature>
<dbReference type="EC" id="3.1.26.11" evidence="2"/>
<protein>
    <submittedName>
        <fullName evidence="2">Ribonuclease BN</fullName>
        <ecNumber evidence="2">3.1.26.11</ecNumber>
    </submittedName>
</protein>
<dbReference type="Gene3D" id="3.60.15.10">
    <property type="entry name" value="Ribonuclease Z/Hydroxyacylglutathione hydrolase-like"/>
    <property type="match status" value="1"/>
</dbReference>
<comment type="caution">
    <text evidence="2">The sequence shown here is derived from an EMBL/GenBank/DDBJ whole genome shotgun (WGS) entry which is preliminary data.</text>
</comment>
<reference evidence="2 3" key="1">
    <citation type="submission" date="2016-02" db="EMBL/GenBank/DDBJ databases">
        <title>Genome sequence of Moorella mulderi DSM 14980.</title>
        <authorList>
            <person name="Poehlein A."/>
            <person name="Daniel R."/>
        </authorList>
    </citation>
    <scope>NUCLEOTIDE SEQUENCE [LARGE SCALE GENOMIC DNA]</scope>
    <source>
        <strain evidence="2 3">DSM 14980</strain>
    </source>
</reference>
<dbReference type="SUPFAM" id="SSF56281">
    <property type="entry name" value="Metallo-hydrolase/oxidoreductase"/>
    <property type="match status" value="1"/>
</dbReference>
<sequence>MAGTVEIINLVDNTVTTRGLIAEHGLAFLVRTGERTILFDTGAGGAVVQNMLSLGLDPREITAIALSHGHDDHTGGLKKICEITGPLPVYAHPDVFTAKYRLREGEKARYIGIPWSRAELETSGAIFHLSRQPVELAGGVILTGEIRRRQAFEAISKEFRLLAGGEYLQDSLWDDQSLIITTREGPLVLLGCAHSGLISTLEHILDLTGASRIFAVIGGTHLKDAGPERLEETIKSLPRFGLQYLVACHCTGFRASASLYQALGDKFIYNEAGRAFRFAC</sequence>